<dbReference type="AlphaFoldDB" id="A3ZXJ7"/>
<dbReference type="HOGENOM" id="CLU_760050_0_0_0"/>
<dbReference type="STRING" id="314230.DSM3645_29861"/>
<comment type="caution">
    <text evidence="1">The sequence shown here is derived from an EMBL/GenBank/DDBJ whole genome shotgun (WGS) entry which is preliminary data.</text>
</comment>
<name>A3ZXJ7_9BACT</name>
<protein>
    <submittedName>
        <fullName evidence="1">Uncharacterized protein</fullName>
    </submittedName>
</protein>
<evidence type="ECO:0000313" key="2">
    <source>
        <dbReference type="Proteomes" id="UP000004358"/>
    </source>
</evidence>
<sequence>MGRRKKEIDPSELARWTILLEEALAIQLLQESKTEADFCSREIWQLLRPNIGLLIRSFCNLEKLLTQPPREFSGLAAILLSSRRLLVRTYLSIHGLDSTIRELAGQDGQEITAGNLTVPEVFGSQLTSYIDQAKRELRKSRGPTEDSLTSGFTFRRELNSQFNYELLLIDFRLTLALERLVGELDEILDDSETSVPDEPNPPSPVRGGPLYDLVRLIQSFYPQRKLPMDVRKDWVVMLRISGGEIGEFDDEQYWAFYDHCRQFQDWARSEMSRFEILRQKAVESIEERLSQSSLESKIVVARKPGPKPIPEDERREDKQLVADWEQASSAHVSKPEFCKDRKIEGKKLDTAQSRVRNWRNRANK</sequence>
<organism evidence="1 2">
    <name type="scientific">Blastopirellula marina DSM 3645</name>
    <dbReference type="NCBI Taxonomy" id="314230"/>
    <lineage>
        <taxon>Bacteria</taxon>
        <taxon>Pseudomonadati</taxon>
        <taxon>Planctomycetota</taxon>
        <taxon>Planctomycetia</taxon>
        <taxon>Pirellulales</taxon>
        <taxon>Pirellulaceae</taxon>
        <taxon>Blastopirellula</taxon>
    </lineage>
</organism>
<dbReference type="RefSeq" id="WP_002653872.1">
    <property type="nucleotide sequence ID" value="NZ_CH672376.1"/>
</dbReference>
<dbReference type="EMBL" id="AANZ01000018">
    <property type="protein sequence ID" value="EAQ78792.1"/>
    <property type="molecule type" value="Genomic_DNA"/>
</dbReference>
<dbReference type="Proteomes" id="UP000004358">
    <property type="component" value="Unassembled WGS sequence"/>
</dbReference>
<proteinExistence type="predicted"/>
<reference evidence="1 2" key="1">
    <citation type="submission" date="2006-02" db="EMBL/GenBank/DDBJ databases">
        <authorList>
            <person name="Amann R."/>
            <person name="Ferriera S."/>
            <person name="Johnson J."/>
            <person name="Kravitz S."/>
            <person name="Halpern A."/>
            <person name="Remington K."/>
            <person name="Beeson K."/>
            <person name="Tran B."/>
            <person name="Rogers Y.-H."/>
            <person name="Friedman R."/>
            <person name="Venter J.C."/>
        </authorList>
    </citation>
    <scope>NUCLEOTIDE SEQUENCE [LARGE SCALE GENOMIC DNA]</scope>
    <source>
        <strain evidence="1 2">DSM 3645</strain>
    </source>
</reference>
<accession>A3ZXJ7</accession>
<gene>
    <name evidence="1" type="ORF">DSM3645_29861</name>
</gene>
<evidence type="ECO:0000313" key="1">
    <source>
        <dbReference type="EMBL" id="EAQ78792.1"/>
    </source>
</evidence>